<keyword evidence="1" id="KW-0472">Membrane</keyword>
<dbReference type="EMBL" id="KE504124">
    <property type="protein sequence ID" value="EPT05110.1"/>
    <property type="molecule type" value="Genomic_DNA"/>
</dbReference>
<evidence type="ECO:0000313" key="4">
    <source>
        <dbReference type="Proteomes" id="UP000015241"/>
    </source>
</evidence>
<keyword evidence="1" id="KW-0812">Transmembrane</keyword>
<protein>
    <recommendedName>
        <fullName evidence="2">Helitron helicase-like domain-containing protein</fullName>
    </recommendedName>
</protein>
<dbReference type="Proteomes" id="UP000015241">
    <property type="component" value="Unassembled WGS sequence"/>
</dbReference>
<organism evidence="3 4">
    <name type="scientific">Fomitopsis schrenkii</name>
    <name type="common">Brown rot fungus</name>
    <dbReference type="NCBI Taxonomy" id="2126942"/>
    <lineage>
        <taxon>Eukaryota</taxon>
        <taxon>Fungi</taxon>
        <taxon>Dikarya</taxon>
        <taxon>Basidiomycota</taxon>
        <taxon>Agaricomycotina</taxon>
        <taxon>Agaricomycetes</taxon>
        <taxon>Polyporales</taxon>
        <taxon>Fomitopsis</taxon>
    </lineage>
</organism>
<dbReference type="HOGENOM" id="CLU_080483_1_0_1"/>
<keyword evidence="1" id="KW-1133">Transmembrane helix</keyword>
<dbReference type="STRING" id="743788.S8G4E1"/>
<feature type="transmembrane region" description="Helical" evidence="1">
    <location>
        <begin position="107"/>
        <end position="124"/>
    </location>
</feature>
<feature type="transmembrane region" description="Helical" evidence="1">
    <location>
        <begin position="158"/>
        <end position="177"/>
    </location>
</feature>
<dbReference type="AlphaFoldDB" id="S8G4E1"/>
<name>S8G4E1_FOMSC</name>
<dbReference type="InterPro" id="IPR025476">
    <property type="entry name" value="Helitron_helicase-like"/>
</dbReference>
<dbReference type="eggNOG" id="KOG0987">
    <property type="taxonomic scope" value="Eukaryota"/>
</dbReference>
<evidence type="ECO:0000256" key="1">
    <source>
        <dbReference type="SAM" id="Phobius"/>
    </source>
</evidence>
<accession>S8G4E1</accession>
<dbReference type="OrthoDB" id="3254930at2759"/>
<feature type="non-terminal residue" evidence="3">
    <location>
        <position position="202"/>
    </location>
</feature>
<feature type="domain" description="Helitron helicase-like" evidence="2">
    <location>
        <begin position="7"/>
        <end position="202"/>
    </location>
</feature>
<evidence type="ECO:0000259" key="2">
    <source>
        <dbReference type="Pfam" id="PF14214"/>
    </source>
</evidence>
<proteinExistence type="predicted"/>
<evidence type="ECO:0000313" key="3">
    <source>
        <dbReference type="EMBL" id="EPT05110.1"/>
    </source>
</evidence>
<keyword evidence="4" id="KW-1185">Reference proteome</keyword>
<gene>
    <name evidence="3" type="ORF">FOMPIDRAFT_1100476</name>
</gene>
<dbReference type="InParanoid" id="S8G4E1"/>
<reference evidence="3 4" key="1">
    <citation type="journal article" date="2012" name="Science">
        <title>The Paleozoic origin of enzymatic lignin decomposition reconstructed from 31 fungal genomes.</title>
        <authorList>
            <person name="Floudas D."/>
            <person name="Binder M."/>
            <person name="Riley R."/>
            <person name="Barry K."/>
            <person name="Blanchette R.A."/>
            <person name="Henrissat B."/>
            <person name="Martinez A.T."/>
            <person name="Otillar R."/>
            <person name="Spatafora J.W."/>
            <person name="Yadav J.S."/>
            <person name="Aerts A."/>
            <person name="Benoit I."/>
            <person name="Boyd A."/>
            <person name="Carlson A."/>
            <person name="Copeland A."/>
            <person name="Coutinho P.M."/>
            <person name="de Vries R.P."/>
            <person name="Ferreira P."/>
            <person name="Findley K."/>
            <person name="Foster B."/>
            <person name="Gaskell J."/>
            <person name="Glotzer D."/>
            <person name="Gorecki P."/>
            <person name="Heitman J."/>
            <person name="Hesse C."/>
            <person name="Hori C."/>
            <person name="Igarashi K."/>
            <person name="Jurgens J.A."/>
            <person name="Kallen N."/>
            <person name="Kersten P."/>
            <person name="Kohler A."/>
            <person name="Kuees U."/>
            <person name="Kumar T.K.A."/>
            <person name="Kuo A."/>
            <person name="LaButti K."/>
            <person name="Larrondo L.F."/>
            <person name="Lindquist E."/>
            <person name="Ling A."/>
            <person name="Lombard V."/>
            <person name="Lucas S."/>
            <person name="Lundell T."/>
            <person name="Martin R."/>
            <person name="McLaughlin D.J."/>
            <person name="Morgenstern I."/>
            <person name="Morin E."/>
            <person name="Murat C."/>
            <person name="Nagy L.G."/>
            <person name="Nolan M."/>
            <person name="Ohm R.A."/>
            <person name="Patyshakuliyeva A."/>
            <person name="Rokas A."/>
            <person name="Ruiz-Duenas F.J."/>
            <person name="Sabat G."/>
            <person name="Salamov A."/>
            <person name="Samejima M."/>
            <person name="Schmutz J."/>
            <person name="Slot J.C."/>
            <person name="St John F."/>
            <person name="Stenlid J."/>
            <person name="Sun H."/>
            <person name="Sun S."/>
            <person name="Syed K."/>
            <person name="Tsang A."/>
            <person name="Wiebenga A."/>
            <person name="Young D."/>
            <person name="Pisabarro A."/>
            <person name="Eastwood D.C."/>
            <person name="Martin F."/>
            <person name="Cullen D."/>
            <person name="Grigoriev I.V."/>
            <person name="Hibbett D.S."/>
        </authorList>
    </citation>
    <scope>NUCLEOTIDE SEQUENCE</scope>
    <source>
        <strain evidence="4">FP-58527</strain>
    </source>
</reference>
<sequence>MYADRCFQTDEYFPFIVFNHEQIRGSSRGGYLMTERRNFSRVVEKILTVDKDALDALIARGKKGEYLKPENPAEQSCFDLLSIIDQVAGHVPASATQRKYQRSQLKSLIMTLGVPIFFITFAPVDFKHPLCMYYCGEKIDLLSATPAMSSNYERMRAVAANPVACARFFHLIVTLFVKHILRSGSNRPGLFGVTRAYYGTVE</sequence>
<dbReference type="Pfam" id="PF14214">
    <property type="entry name" value="Helitron_like_N"/>
    <property type="match status" value="1"/>
</dbReference>